<gene>
    <name evidence="1" type="ORF">NG895_06810</name>
</gene>
<dbReference type="Gene3D" id="1.10.287.1080">
    <property type="entry name" value="MazG-like"/>
    <property type="match status" value="1"/>
</dbReference>
<evidence type="ECO:0000313" key="1">
    <source>
        <dbReference type="EMBL" id="MCO6043613.1"/>
    </source>
</evidence>
<dbReference type="EMBL" id="JAMXLR010000025">
    <property type="protein sequence ID" value="MCO6043613.1"/>
    <property type="molecule type" value="Genomic_DNA"/>
</dbReference>
<sequence length="121" mass="13572">MLDKNDQTTTVADLKKLVDEFVRERDWSQFHSPKNLAMSLAIEAAELMEHFQWIEVADSREVANHPEKLAAAAEEIADVLSYTLAIANSMGVDLSSTIHAKMVKNARKYPAEEYQGRHGGE</sequence>
<dbReference type="SUPFAM" id="SSF101386">
    <property type="entry name" value="all-alpha NTP pyrophosphatases"/>
    <property type="match status" value="1"/>
</dbReference>
<comment type="caution">
    <text evidence="1">The sequence shown here is derived from an EMBL/GenBank/DDBJ whole genome shotgun (WGS) entry which is preliminary data.</text>
</comment>
<dbReference type="RefSeq" id="WP_252851720.1">
    <property type="nucleotide sequence ID" value="NZ_JAMXLR010000025.1"/>
</dbReference>
<dbReference type="GO" id="GO:0009143">
    <property type="term" value="P:nucleoside triphosphate catabolic process"/>
    <property type="evidence" value="ECO:0007669"/>
    <property type="project" value="InterPro"/>
</dbReference>
<accession>A0A9X2F8I1</accession>
<dbReference type="PANTHER" id="PTHR46523">
    <property type="entry name" value="DCTP PYROPHOSPHATASE 1"/>
    <property type="match status" value="1"/>
</dbReference>
<dbReference type="Pfam" id="PF12643">
    <property type="entry name" value="MazG-like"/>
    <property type="match status" value="1"/>
</dbReference>
<dbReference type="AlphaFoldDB" id="A0A9X2F8I1"/>
<dbReference type="CDD" id="cd11537">
    <property type="entry name" value="NTP-PPase_RS21-C6_like"/>
    <property type="match status" value="1"/>
</dbReference>
<proteinExistence type="predicted"/>
<dbReference type="PANTHER" id="PTHR46523:SF1">
    <property type="entry name" value="DCTP PYROPHOSPHATASE 1"/>
    <property type="match status" value="1"/>
</dbReference>
<organism evidence="1 2">
    <name type="scientific">Aeoliella straminimaris</name>
    <dbReference type="NCBI Taxonomy" id="2954799"/>
    <lineage>
        <taxon>Bacteria</taxon>
        <taxon>Pseudomonadati</taxon>
        <taxon>Planctomycetota</taxon>
        <taxon>Planctomycetia</taxon>
        <taxon>Pirellulales</taxon>
        <taxon>Lacipirellulaceae</taxon>
        <taxon>Aeoliella</taxon>
    </lineage>
</organism>
<dbReference type="InterPro" id="IPR025984">
    <property type="entry name" value="DCTPP"/>
</dbReference>
<dbReference type="PIRSF" id="PIRSF029826">
    <property type="entry name" value="UCP029826_pph"/>
    <property type="match status" value="1"/>
</dbReference>
<dbReference type="Proteomes" id="UP001155241">
    <property type="component" value="Unassembled WGS sequence"/>
</dbReference>
<keyword evidence="2" id="KW-1185">Reference proteome</keyword>
<evidence type="ECO:0000313" key="2">
    <source>
        <dbReference type="Proteomes" id="UP001155241"/>
    </source>
</evidence>
<dbReference type="GO" id="GO:0047429">
    <property type="term" value="F:nucleoside triphosphate diphosphatase activity"/>
    <property type="evidence" value="ECO:0007669"/>
    <property type="project" value="InterPro"/>
</dbReference>
<name>A0A9X2F8I1_9BACT</name>
<dbReference type="InterPro" id="IPR052555">
    <property type="entry name" value="dCTP_Pyrophosphatase"/>
</dbReference>
<protein>
    <submittedName>
        <fullName evidence="1">Nucleotide pyrophosphohydrolase</fullName>
    </submittedName>
</protein>
<reference evidence="1" key="1">
    <citation type="submission" date="2022-06" db="EMBL/GenBank/DDBJ databases">
        <title>Aeoliella straminimaris, a novel planctomycete from sediments.</title>
        <authorList>
            <person name="Vitorino I.R."/>
            <person name="Lage O.M."/>
        </authorList>
    </citation>
    <scope>NUCLEOTIDE SEQUENCE</scope>
    <source>
        <strain evidence="1">ICT_H6.2</strain>
    </source>
</reference>